<dbReference type="Proteomes" id="UP001341281">
    <property type="component" value="Chromosome 01"/>
</dbReference>
<reference evidence="1 2" key="1">
    <citation type="submission" date="2024-02" db="EMBL/GenBank/DDBJ databases">
        <title>High-quality chromosome-scale genome assembly of Pensacola bahiagrass (Paspalum notatum Flugge var. saurae).</title>
        <authorList>
            <person name="Vega J.M."/>
            <person name="Podio M."/>
            <person name="Orjuela J."/>
            <person name="Siena L.A."/>
            <person name="Pessino S.C."/>
            <person name="Combes M.C."/>
            <person name="Mariac C."/>
            <person name="Albertini E."/>
            <person name="Pupilli F."/>
            <person name="Ortiz J.P.A."/>
            <person name="Leblanc O."/>
        </authorList>
    </citation>
    <scope>NUCLEOTIDE SEQUENCE [LARGE SCALE GENOMIC DNA]</scope>
    <source>
        <strain evidence="1">R1</strain>
        <tissue evidence="1">Leaf</tissue>
    </source>
</reference>
<keyword evidence="2" id="KW-1185">Reference proteome</keyword>
<evidence type="ECO:0000313" key="2">
    <source>
        <dbReference type="Proteomes" id="UP001341281"/>
    </source>
</evidence>
<accession>A0AAQ3PRJ7</accession>
<proteinExistence type="predicted"/>
<gene>
    <name evidence="1" type="ORF">U9M48_002736</name>
</gene>
<protein>
    <recommendedName>
        <fullName evidence="3">Reverse transcriptase domain-containing protein</fullName>
    </recommendedName>
</protein>
<dbReference type="PANTHER" id="PTHR33116">
    <property type="entry name" value="REVERSE TRANSCRIPTASE ZINC-BINDING DOMAIN-CONTAINING PROTEIN-RELATED-RELATED"/>
    <property type="match status" value="1"/>
</dbReference>
<evidence type="ECO:0000313" key="1">
    <source>
        <dbReference type="EMBL" id="WVZ51607.1"/>
    </source>
</evidence>
<evidence type="ECO:0008006" key="3">
    <source>
        <dbReference type="Google" id="ProtNLM"/>
    </source>
</evidence>
<dbReference type="AlphaFoldDB" id="A0AAQ3PRJ7"/>
<organism evidence="1 2">
    <name type="scientific">Paspalum notatum var. saurae</name>
    <dbReference type="NCBI Taxonomy" id="547442"/>
    <lineage>
        <taxon>Eukaryota</taxon>
        <taxon>Viridiplantae</taxon>
        <taxon>Streptophyta</taxon>
        <taxon>Embryophyta</taxon>
        <taxon>Tracheophyta</taxon>
        <taxon>Spermatophyta</taxon>
        <taxon>Magnoliopsida</taxon>
        <taxon>Liliopsida</taxon>
        <taxon>Poales</taxon>
        <taxon>Poaceae</taxon>
        <taxon>PACMAD clade</taxon>
        <taxon>Panicoideae</taxon>
        <taxon>Andropogonodae</taxon>
        <taxon>Paspaleae</taxon>
        <taxon>Paspalinae</taxon>
        <taxon>Paspalum</taxon>
    </lineage>
</organism>
<sequence length="130" mass="15393">MQMTLLFLMDHDLKQTKNLKLILCVFEQLSGLKINFHKSEICFGVAKDSESVYSHIFGCKLGTGRPALLNSVLSNLPMFMLSFEIPRRVLQKIEYYRSYFFWQNDRHKKKYKLIRWTNLCQPKEQGRLGI</sequence>
<dbReference type="PANTHER" id="PTHR33116:SF87">
    <property type="entry name" value="OS01G0158850 PROTEIN"/>
    <property type="match status" value="1"/>
</dbReference>
<name>A0AAQ3PRJ7_PASNO</name>
<dbReference type="EMBL" id="CP144745">
    <property type="protein sequence ID" value="WVZ51607.1"/>
    <property type="molecule type" value="Genomic_DNA"/>
</dbReference>